<dbReference type="PANTHER" id="PTHR30136:SF35">
    <property type="entry name" value="HTH-TYPE TRANSCRIPTIONAL REGULATOR RV1719"/>
    <property type="match status" value="1"/>
</dbReference>
<dbReference type="Pfam" id="PF09339">
    <property type="entry name" value="HTH_IclR"/>
    <property type="match status" value="1"/>
</dbReference>
<dbReference type="Gene3D" id="1.10.10.10">
    <property type="entry name" value="Winged helix-like DNA-binding domain superfamily/Winged helix DNA-binding domain"/>
    <property type="match status" value="1"/>
</dbReference>
<evidence type="ECO:0000256" key="3">
    <source>
        <dbReference type="ARBA" id="ARBA00023163"/>
    </source>
</evidence>
<dbReference type="RefSeq" id="WP_012945775.1">
    <property type="nucleotide sequence ID" value="NC_013745.1"/>
</dbReference>
<keyword evidence="3" id="KW-0804">Transcription</keyword>
<evidence type="ECO:0000313" key="6">
    <source>
        <dbReference type="EMBL" id="ADB63531.1"/>
    </source>
</evidence>
<dbReference type="Pfam" id="PF01614">
    <property type="entry name" value="IclR_C"/>
    <property type="match status" value="1"/>
</dbReference>
<dbReference type="GeneID" id="8745349"/>
<dbReference type="InterPro" id="IPR036388">
    <property type="entry name" value="WH-like_DNA-bd_sf"/>
</dbReference>
<dbReference type="InterPro" id="IPR029016">
    <property type="entry name" value="GAF-like_dom_sf"/>
</dbReference>
<dbReference type="GO" id="GO:0003677">
    <property type="term" value="F:DNA binding"/>
    <property type="evidence" value="ECO:0007669"/>
    <property type="project" value="UniProtKB-KW"/>
</dbReference>
<organism evidence="6 7">
    <name type="scientific">Haloterrigena turkmenica (strain ATCC 51198 / DSM 5511 / JCM 9101 / NCIMB 13204 / VKM B-1734 / 4k)</name>
    <name type="common">Halococcus turkmenicus</name>
    <dbReference type="NCBI Taxonomy" id="543526"/>
    <lineage>
        <taxon>Archaea</taxon>
        <taxon>Methanobacteriati</taxon>
        <taxon>Methanobacteriota</taxon>
        <taxon>Stenosarchaea group</taxon>
        <taxon>Halobacteria</taxon>
        <taxon>Halobacteriales</taxon>
        <taxon>Natrialbaceae</taxon>
        <taxon>Haloterrigena</taxon>
    </lineage>
</organism>
<geneLocation type="plasmid" evidence="6 7">
    <name>pHTUR02</name>
</geneLocation>
<dbReference type="CDD" id="cd00090">
    <property type="entry name" value="HTH_ARSR"/>
    <property type="match status" value="1"/>
</dbReference>
<evidence type="ECO:0000259" key="4">
    <source>
        <dbReference type="PROSITE" id="PS51077"/>
    </source>
</evidence>
<dbReference type="Proteomes" id="UP000001903">
    <property type="component" value="Plasmid pHTUR02"/>
</dbReference>
<dbReference type="AlphaFoldDB" id="D2S2D4"/>
<dbReference type="InterPro" id="IPR014757">
    <property type="entry name" value="Tscrpt_reg_IclR_C"/>
</dbReference>
<dbReference type="EMBL" id="CP001862">
    <property type="protein sequence ID" value="ADB63531.1"/>
    <property type="molecule type" value="Genomic_DNA"/>
</dbReference>
<feature type="domain" description="IclR-ED" evidence="5">
    <location>
        <begin position="68"/>
        <end position="252"/>
    </location>
</feature>
<dbReference type="PROSITE" id="PS51077">
    <property type="entry name" value="HTH_ICLR"/>
    <property type="match status" value="1"/>
</dbReference>
<dbReference type="InterPro" id="IPR050707">
    <property type="entry name" value="HTH_MetabolicPath_Reg"/>
</dbReference>
<evidence type="ECO:0000259" key="5">
    <source>
        <dbReference type="PROSITE" id="PS51078"/>
    </source>
</evidence>
<feature type="domain" description="HTH iclR-type" evidence="4">
    <location>
        <begin position="11"/>
        <end position="67"/>
    </location>
</feature>
<dbReference type="KEGG" id="htu:Htur_4759"/>
<dbReference type="GO" id="GO:0045892">
    <property type="term" value="P:negative regulation of DNA-templated transcription"/>
    <property type="evidence" value="ECO:0007669"/>
    <property type="project" value="TreeGrafter"/>
</dbReference>
<sequence>MHEASNPVKSLKTMERVIEALASLEGASVSEIAKEIDRPPSIVHNHLDTLRELEYVVARDGEYYLGLKFLHRGEKARYRLPLYDAARKEIAKLAAESGELITLLVEEHGKGVYLDINSGSEAIDYPAKPGERTLLHCSAVGKAVLAHMSKSKVERIVDYYGLPPQSENTITSREQLFEELSEIRSTGISYDREEFRSGLKSVGAPITAASDTVVGSLSIAGPTHRMNDDRVEDDLRPLLMQSINVIELNLSEPTIQ</sequence>
<dbReference type="InterPro" id="IPR005471">
    <property type="entry name" value="Tscrpt_reg_IclR_N"/>
</dbReference>
<dbReference type="OrthoDB" id="14763at2157"/>
<dbReference type="Gene3D" id="3.30.450.40">
    <property type="match status" value="1"/>
</dbReference>
<keyword evidence="2" id="KW-0238">DNA-binding</keyword>
<dbReference type="HOGENOM" id="CLU_062618_6_1_2"/>
<protein>
    <submittedName>
        <fullName evidence="6">Transcriptional regulator, IclR family</fullName>
    </submittedName>
</protein>
<reference evidence="6 7" key="1">
    <citation type="journal article" date="2010" name="Stand. Genomic Sci.">
        <title>Complete genome sequence of Haloterrigena turkmenica type strain (4k).</title>
        <authorList>
            <person name="Saunders E."/>
            <person name="Tindall B.J."/>
            <person name="Fahnrich R."/>
            <person name="Lapidus A."/>
            <person name="Copeland A."/>
            <person name="Del Rio T.G."/>
            <person name="Lucas S."/>
            <person name="Chen F."/>
            <person name="Tice H."/>
            <person name="Cheng J.F."/>
            <person name="Han C."/>
            <person name="Detter J.C."/>
            <person name="Bruce D."/>
            <person name="Goodwin L."/>
            <person name="Chain P."/>
            <person name="Pitluck S."/>
            <person name="Pati A."/>
            <person name="Ivanova N."/>
            <person name="Mavromatis K."/>
            <person name="Chen A."/>
            <person name="Palaniappan K."/>
            <person name="Land M."/>
            <person name="Hauser L."/>
            <person name="Chang Y.J."/>
            <person name="Jeffries C.D."/>
            <person name="Brettin T."/>
            <person name="Rohde M."/>
            <person name="Goker M."/>
            <person name="Bristow J."/>
            <person name="Eisen J.A."/>
            <person name="Markowitz V."/>
            <person name="Hugenholtz P."/>
            <person name="Klenk H.P."/>
            <person name="Kyrpides N.C."/>
        </authorList>
    </citation>
    <scope>NUCLEOTIDE SEQUENCE [LARGE SCALE GENOMIC DNA]</scope>
    <source>
        <strain evidence="7">ATCC 51198 / DSM 5511 / JCM 9101 / NCIMB 13204 / VKM B-1734 / 4k</strain>
    </source>
</reference>
<dbReference type="PROSITE" id="PS51078">
    <property type="entry name" value="ICLR_ED"/>
    <property type="match status" value="1"/>
</dbReference>
<dbReference type="PANTHER" id="PTHR30136">
    <property type="entry name" value="HELIX-TURN-HELIX TRANSCRIPTIONAL REGULATOR, ICLR FAMILY"/>
    <property type="match status" value="1"/>
</dbReference>
<dbReference type="GO" id="GO:0003700">
    <property type="term" value="F:DNA-binding transcription factor activity"/>
    <property type="evidence" value="ECO:0007669"/>
    <property type="project" value="TreeGrafter"/>
</dbReference>
<evidence type="ECO:0000313" key="7">
    <source>
        <dbReference type="Proteomes" id="UP000001903"/>
    </source>
</evidence>
<dbReference type="InterPro" id="IPR011991">
    <property type="entry name" value="ArsR-like_HTH"/>
</dbReference>
<dbReference type="SMART" id="SM00346">
    <property type="entry name" value="HTH_ICLR"/>
    <property type="match status" value="1"/>
</dbReference>
<accession>D2S2D4</accession>
<proteinExistence type="predicted"/>
<evidence type="ECO:0000256" key="2">
    <source>
        <dbReference type="ARBA" id="ARBA00023125"/>
    </source>
</evidence>
<evidence type="ECO:0000256" key="1">
    <source>
        <dbReference type="ARBA" id="ARBA00023015"/>
    </source>
</evidence>
<dbReference type="SUPFAM" id="SSF46785">
    <property type="entry name" value="Winged helix' DNA-binding domain"/>
    <property type="match status" value="1"/>
</dbReference>
<keyword evidence="7" id="KW-1185">Reference proteome</keyword>
<dbReference type="InterPro" id="IPR036390">
    <property type="entry name" value="WH_DNA-bd_sf"/>
</dbReference>
<keyword evidence="1" id="KW-0805">Transcription regulation</keyword>
<dbReference type="SUPFAM" id="SSF55781">
    <property type="entry name" value="GAF domain-like"/>
    <property type="match status" value="1"/>
</dbReference>
<gene>
    <name evidence="6" type="ordered locus">Htur_4759</name>
</gene>
<name>D2S2D4_HALTV</name>
<keyword evidence="6" id="KW-0614">Plasmid</keyword>